<dbReference type="InterPro" id="IPR051133">
    <property type="entry name" value="Adapter_Engulfment-Domain"/>
</dbReference>
<feature type="compositionally biased region" description="Low complexity" evidence="1">
    <location>
        <begin position="537"/>
        <end position="561"/>
    </location>
</feature>
<dbReference type="Gene3D" id="2.30.29.30">
    <property type="entry name" value="Pleckstrin-homology domain (PH domain)/Phosphotyrosine-binding domain (PTB)"/>
    <property type="match status" value="2"/>
</dbReference>
<dbReference type="PANTHER" id="PTHR11232">
    <property type="entry name" value="PHOSPHOTYROSINE INTERACTION DOMAIN-CONTAINING FAMILY MEMBER"/>
    <property type="match status" value="1"/>
</dbReference>
<feature type="compositionally biased region" description="Basic and acidic residues" evidence="1">
    <location>
        <begin position="601"/>
        <end position="614"/>
    </location>
</feature>
<feature type="region of interest" description="Disordered" evidence="1">
    <location>
        <begin position="91"/>
        <end position="171"/>
    </location>
</feature>
<dbReference type="EMBL" id="UFQT01000211">
    <property type="protein sequence ID" value="SSX21762.1"/>
    <property type="molecule type" value="Genomic_DNA"/>
</dbReference>
<dbReference type="VEuPathDB" id="VectorBase:CSON005304"/>
<feature type="region of interest" description="Disordered" evidence="1">
    <location>
        <begin position="477"/>
        <end position="523"/>
    </location>
</feature>
<feature type="compositionally biased region" description="Low complexity" evidence="1">
    <location>
        <begin position="91"/>
        <end position="109"/>
    </location>
</feature>
<feature type="compositionally biased region" description="Polar residues" evidence="1">
    <location>
        <begin position="635"/>
        <end position="652"/>
    </location>
</feature>
<feature type="region of interest" description="Disordered" evidence="1">
    <location>
        <begin position="676"/>
        <end position="701"/>
    </location>
</feature>
<feature type="region of interest" description="Disordered" evidence="1">
    <location>
        <begin position="202"/>
        <end position="276"/>
    </location>
</feature>
<accession>A0A336LUQ2</accession>
<organism evidence="3">
    <name type="scientific">Culicoides sonorensis</name>
    <name type="common">Biting midge</name>
    <dbReference type="NCBI Taxonomy" id="179676"/>
    <lineage>
        <taxon>Eukaryota</taxon>
        <taxon>Metazoa</taxon>
        <taxon>Ecdysozoa</taxon>
        <taxon>Arthropoda</taxon>
        <taxon>Hexapoda</taxon>
        <taxon>Insecta</taxon>
        <taxon>Pterygota</taxon>
        <taxon>Neoptera</taxon>
        <taxon>Endopterygota</taxon>
        <taxon>Diptera</taxon>
        <taxon>Nematocera</taxon>
        <taxon>Chironomoidea</taxon>
        <taxon>Ceratopogonidae</taxon>
        <taxon>Ceratopogoninae</taxon>
        <taxon>Culicoides</taxon>
        <taxon>Monoculicoides</taxon>
    </lineage>
</organism>
<feature type="compositionally biased region" description="Low complexity" evidence="1">
    <location>
        <begin position="477"/>
        <end position="494"/>
    </location>
</feature>
<feature type="region of interest" description="Disordered" evidence="1">
    <location>
        <begin position="588"/>
        <end position="619"/>
    </location>
</feature>
<evidence type="ECO:0000313" key="3">
    <source>
        <dbReference type="EMBL" id="SSX21762.1"/>
    </source>
</evidence>
<dbReference type="SUPFAM" id="SSF50729">
    <property type="entry name" value="PH domain-like"/>
    <property type="match status" value="1"/>
</dbReference>
<feature type="region of interest" description="Disordered" evidence="1">
    <location>
        <begin position="537"/>
        <end position="564"/>
    </location>
</feature>
<feature type="region of interest" description="Disordered" evidence="1">
    <location>
        <begin position="633"/>
        <end position="652"/>
    </location>
</feature>
<gene>
    <name evidence="3" type="primary">CSON005304</name>
</gene>
<dbReference type="GO" id="GO:0050998">
    <property type="term" value="F:nitric-oxide synthase binding"/>
    <property type="evidence" value="ECO:0007669"/>
    <property type="project" value="TreeGrafter"/>
</dbReference>
<evidence type="ECO:0000256" key="1">
    <source>
        <dbReference type="SAM" id="MobiDB-lite"/>
    </source>
</evidence>
<feature type="compositionally biased region" description="Basic and acidic residues" evidence="1">
    <location>
        <begin position="203"/>
        <end position="218"/>
    </location>
</feature>
<dbReference type="InterPro" id="IPR011993">
    <property type="entry name" value="PH-like_dom_sf"/>
</dbReference>
<feature type="compositionally biased region" description="Low complexity" evidence="1">
    <location>
        <begin position="501"/>
        <end position="513"/>
    </location>
</feature>
<evidence type="ECO:0000313" key="2">
    <source>
        <dbReference type="EMBL" id="SSX01382.1"/>
    </source>
</evidence>
<name>A0A336LUQ2_CULSO</name>
<dbReference type="PANTHER" id="PTHR11232:SF17">
    <property type="entry name" value="CAPON-LIKE PROTEIN"/>
    <property type="match status" value="1"/>
</dbReference>
<protein>
    <submittedName>
        <fullName evidence="3">CSON005304 protein</fullName>
    </submittedName>
</protein>
<sequence length="757" mass="83689">MDCDRILLDGRMSKDQILEYESKIQNTKKTKVLLQISVDGIQISLKKKKRRKKQWHAADDVPIMSHPIYRIFYVSHDIILREMAVVTHSNVSSSKQIISNNNSSRLSNTRDSRKIKKQPSFDLDRGHASTLPRAASHNKKNAKRDSDFFESSDNSDDKVAQPKQQRAGSVDFELESQAMKIVRTVGQAFEVCHKLSMENNSYADDRSEQSISEVERLTPEPLSDLDDIKKDPTPIKSEPQLTRPNHLDIIPTTHFNFTTPPKKSETGDDKTPDSPNAREIKQLRDQLEQQSLQTRQALAQLMLVREQLITETNARIEAQARTQQLLQQNRELLEHIASIGGYQESDRAGGGITSGNIGLAPQSNYSTMSLGSPGTTGLNISPFGTLNKQFQPNLASLNLQSTLASINQLQSLNQKLGMSQSPELLAQQEIFNLNQELLNKLQNLNLLGTLNPGFGVPSGTSSNQGQYSYLYGNAQANPQQQQQYGSQNSSPSGGTITPMTNQQQQQQSSNRNQPYMTTPLNCNKLGLSLDESLDNLTTTTSNATTSPGSSKHSSHESGASPFIRPLSQFGTMTTVNYDGKVKVIVPVTDQSDDNNNTLTRNRRETSQSRQEGKKVSIPGIVTTDERGTLKRMASAGSSCGSATPSFITRSSSEKLSSTAKVARWFNQIQWNNQQSLSRPESGFVSGDSRSEKTCDKNGAMDSGKPIDDVDCHSAKAGEDDGDFTDEFLLVAGTTSLWSKLNVRKRKKLLKLGKVTTF</sequence>
<dbReference type="EMBL" id="UFQS01000211">
    <property type="protein sequence ID" value="SSX01382.1"/>
    <property type="molecule type" value="Genomic_DNA"/>
</dbReference>
<reference evidence="3" key="2">
    <citation type="submission" date="2018-07" db="EMBL/GenBank/DDBJ databases">
        <authorList>
            <person name="Quirk P.G."/>
            <person name="Krulwich T.A."/>
        </authorList>
    </citation>
    <scope>NUCLEOTIDE SEQUENCE</scope>
</reference>
<reference evidence="2" key="1">
    <citation type="submission" date="2018-04" db="EMBL/GenBank/DDBJ databases">
        <authorList>
            <person name="Go L.Y."/>
            <person name="Mitchell J.A."/>
        </authorList>
    </citation>
    <scope>NUCLEOTIDE SEQUENCE</scope>
    <source>
        <tissue evidence="2">Whole organism</tissue>
    </source>
</reference>
<dbReference type="AlphaFoldDB" id="A0A336LUQ2"/>
<feature type="compositionally biased region" description="Basic and acidic residues" evidence="1">
    <location>
        <begin position="262"/>
        <end position="276"/>
    </location>
</feature>
<proteinExistence type="predicted"/>